<protein>
    <submittedName>
        <fullName evidence="2">Uncharacterized protein</fullName>
    </submittedName>
</protein>
<evidence type="ECO:0000313" key="2">
    <source>
        <dbReference type="EMBL" id="RFN59990.1"/>
    </source>
</evidence>
<gene>
    <name evidence="2" type="ORF">DZ858_08060</name>
</gene>
<dbReference type="EMBL" id="QVID01000001">
    <property type="protein sequence ID" value="RFN59990.1"/>
    <property type="molecule type" value="Genomic_DNA"/>
</dbReference>
<sequence>MFSIGQWIFAAIFAIAFIGIILFSYRKDKKLHKKYYKGSFWILIGFIVFILLLLAIKTYVKG</sequence>
<reference evidence="2 3" key="1">
    <citation type="journal article" date="2007" name="Int. J. Syst. Evol. Microbiol.">
        <title>Marixanthomonas ophiurae gen. nov., sp. nov., a marine bacterium of the family Flavobacteriaceae isolated from a deep-sea brittle star.</title>
        <authorList>
            <person name="Romanenko L.A."/>
            <person name="Uchino M."/>
            <person name="Frolova G.M."/>
            <person name="Mikhailov V.V."/>
        </authorList>
    </citation>
    <scope>NUCLEOTIDE SEQUENCE [LARGE SCALE GENOMIC DNA]</scope>
    <source>
        <strain evidence="2 3">KMM 3046</strain>
    </source>
</reference>
<organism evidence="2 3">
    <name type="scientific">Marixanthomonas ophiurae</name>
    <dbReference type="NCBI Taxonomy" id="387659"/>
    <lineage>
        <taxon>Bacteria</taxon>
        <taxon>Pseudomonadati</taxon>
        <taxon>Bacteroidota</taxon>
        <taxon>Flavobacteriia</taxon>
        <taxon>Flavobacteriales</taxon>
        <taxon>Flavobacteriaceae</taxon>
        <taxon>Marixanthomonas</taxon>
    </lineage>
</organism>
<keyword evidence="1" id="KW-1133">Transmembrane helix</keyword>
<keyword evidence="3" id="KW-1185">Reference proteome</keyword>
<dbReference type="Proteomes" id="UP000261082">
    <property type="component" value="Unassembled WGS sequence"/>
</dbReference>
<feature type="transmembrane region" description="Helical" evidence="1">
    <location>
        <begin position="6"/>
        <end position="26"/>
    </location>
</feature>
<feature type="transmembrane region" description="Helical" evidence="1">
    <location>
        <begin position="38"/>
        <end position="60"/>
    </location>
</feature>
<comment type="caution">
    <text evidence="2">The sequence shown here is derived from an EMBL/GenBank/DDBJ whole genome shotgun (WGS) entry which is preliminary data.</text>
</comment>
<proteinExistence type="predicted"/>
<name>A0A3E1QCV7_9FLAO</name>
<keyword evidence="1" id="KW-0472">Membrane</keyword>
<accession>A0A3E1QCV7</accession>
<evidence type="ECO:0000256" key="1">
    <source>
        <dbReference type="SAM" id="Phobius"/>
    </source>
</evidence>
<evidence type="ECO:0000313" key="3">
    <source>
        <dbReference type="Proteomes" id="UP000261082"/>
    </source>
</evidence>
<dbReference type="AlphaFoldDB" id="A0A3E1QCV7"/>
<keyword evidence="1" id="KW-0812">Transmembrane</keyword>